<dbReference type="Pfam" id="PF01066">
    <property type="entry name" value="CDP-OH_P_transf"/>
    <property type="match status" value="1"/>
</dbReference>
<dbReference type="NCBIfam" id="TIGR00560">
    <property type="entry name" value="pgsA"/>
    <property type="match status" value="1"/>
</dbReference>
<dbReference type="GO" id="GO:0046474">
    <property type="term" value="P:glycerophospholipid biosynthetic process"/>
    <property type="evidence" value="ECO:0007669"/>
    <property type="project" value="TreeGrafter"/>
</dbReference>
<keyword evidence="7" id="KW-0443">Lipid metabolism</keyword>
<dbReference type="Proteomes" id="UP001170651">
    <property type="component" value="Unassembled WGS sequence"/>
</dbReference>
<keyword evidence="6 13" id="KW-1133">Transmembrane helix</keyword>
<dbReference type="PANTHER" id="PTHR14269:SF62">
    <property type="entry name" value="CDP-DIACYLGLYCEROL--GLYCEROL-3-PHOSPHATE 3-PHOSPHATIDYLTRANSFERASE 1, CHLOROPLASTIC"/>
    <property type="match status" value="1"/>
</dbReference>
<feature type="transmembrane region" description="Helical" evidence="13">
    <location>
        <begin position="107"/>
        <end position="128"/>
    </location>
</feature>
<dbReference type="AlphaFoldDB" id="A0A9K3STL2"/>
<dbReference type="PROSITE" id="PS00379">
    <property type="entry name" value="CDP_ALCOHOL_P_TRANSF"/>
    <property type="match status" value="1"/>
</dbReference>
<evidence type="ECO:0000256" key="10">
    <source>
        <dbReference type="ARBA" id="ARBA00023264"/>
    </source>
</evidence>
<evidence type="ECO:0000256" key="11">
    <source>
        <dbReference type="NCBIfam" id="TIGR00560"/>
    </source>
</evidence>
<dbReference type="PIRSF" id="PIRSF000847">
    <property type="entry name" value="Phos_ph_gly_syn"/>
    <property type="match status" value="1"/>
</dbReference>
<reference evidence="14 15" key="1">
    <citation type="journal article" date="2023" name="Int. J. Syst. Evol. Microbiol.">
        <title>The observation of taxonomic boundaries for the 16SrII and 16SrXXV phytoplasmas using genome-based delimitation.</title>
        <authorList>
            <person name="Rodrigues Jardim B."/>
            <person name="Tran-Nguyen L.T.T."/>
            <person name="Gambley C."/>
            <person name="Al-Sadi A.M."/>
            <person name="Al-Subhi A.M."/>
            <person name="Foissac X."/>
            <person name="Salar P."/>
            <person name="Cai H."/>
            <person name="Yang J.Y."/>
            <person name="Davis R."/>
            <person name="Jones L."/>
            <person name="Rodoni B."/>
            <person name="Constable F.E."/>
        </authorList>
    </citation>
    <scope>NUCLEOTIDE SEQUENCE [LARGE SCALE GENOMIC DNA]</scope>
    <source>
        <strain evidence="14">BAWM-OMN-P26</strain>
    </source>
</reference>
<comment type="subcellular location">
    <subcellularLocation>
        <location evidence="1">Membrane</location>
        <topology evidence="1">Multi-pass membrane protein</topology>
    </subcellularLocation>
</comment>
<dbReference type="InterPro" id="IPR043130">
    <property type="entry name" value="CDP-OH_PTrfase_TM_dom"/>
</dbReference>
<gene>
    <name evidence="14" type="primary">pgsA</name>
    <name evidence="14" type="ORF">OC696_01250</name>
</gene>
<keyword evidence="8 13" id="KW-0472">Membrane</keyword>
<feature type="transmembrane region" description="Helical" evidence="13">
    <location>
        <begin position="81"/>
        <end position="101"/>
    </location>
</feature>
<dbReference type="InterPro" id="IPR048254">
    <property type="entry name" value="CDP_ALCOHOL_P_TRANSF_CS"/>
</dbReference>
<evidence type="ECO:0000313" key="15">
    <source>
        <dbReference type="Proteomes" id="UP001170651"/>
    </source>
</evidence>
<evidence type="ECO:0000256" key="9">
    <source>
        <dbReference type="ARBA" id="ARBA00023209"/>
    </source>
</evidence>
<proteinExistence type="inferred from homology"/>
<feature type="transmembrane region" description="Helical" evidence="13">
    <location>
        <begin position="41"/>
        <end position="60"/>
    </location>
</feature>
<evidence type="ECO:0000256" key="1">
    <source>
        <dbReference type="ARBA" id="ARBA00004141"/>
    </source>
</evidence>
<dbReference type="InterPro" id="IPR004570">
    <property type="entry name" value="Phosphatidylglycerol_P_synth"/>
</dbReference>
<evidence type="ECO:0000256" key="6">
    <source>
        <dbReference type="ARBA" id="ARBA00022989"/>
    </source>
</evidence>
<evidence type="ECO:0000256" key="5">
    <source>
        <dbReference type="ARBA" id="ARBA00022692"/>
    </source>
</evidence>
<dbReference type="RefSeq" id="WP_213680361.1">
    <property type="nucleotide sequence ID" value="NZ_JALQCT010000008.1"/>
</dbReference>
<name>A0A9K3STL2_9MOLU</name>
<dbReference type="GO" id="GO:0016020">
    <property type="term" value="C:membrane"/>
    <property type="evidence" value="ECO:0007669"/>
    <property type="project" value="UniProtKB-SubCell"/>
</dbReference>
<accession>A0A9K3STL2</accession>
<feature type="transmembrane region" description="Helical" evidence="13">
    <location>
        <begin position="149"/>
        <end position="168"/>
    </location>
</feature>
<keyword evidence="15" id="KW-1185">Reference proteome</keyword>
<evidence type="ECO:0000256" key="4">
    <source>
        <dbReference type="ARBA" id="ARBA00022679"/>
    </source>
</evidence>
<sequence>MKNIIKKTANLLTIFRIFLVFCMLPFLYLKLLKHEIEIFKIYFNIIFLVASITDYLDGFIARKFLQTTIFGKFFDPIADKLLVIISSFYLLILCQNNNLLHQDNEKIVNYVLSFLIVTIIRDFIVMGIRLLAFEKKHIMTPSFGGKLKTFLNFISISIMLLSAQLERFCFQLFPRYNLKMYFFINIILILNIFIIIVSGMDYILKNFKLIYTNFNSKN</sequence>
<keyword evidence="9" id="KW-0594">Phospholipid biosynthesis</keyword>
<evidence type="ECO:0000313" key="14">
    <source>
        <dbReference type="EMBL" id="MDO8054495.1"/>
    </source>
</evidence>
<comment type="similarity">
    <text evidence="2 12">Belongs to the CDP-alcohol phosphatidyltransferase class-I family.</text>
</comment>
<dbReference type="InterPro" id="IPR000462">
    <property type="entry name" value="CDP-OH_P_trans"/>
</dbReference>
<evidence type="ECO:0000256" key="7">
    <source>
        <dbReference type="ARBA" id="ARBA00023098"/>
    </source>
</evidence>
<keyword evidence="4 12" id="KW-0808">Transferase</keyword>
<evidence type="ECO:0000256" key="2">
    <source>
        <dbReference type="ARBA" id="ARBA00010441"/>
    </source>
</evidence>
<dbReference type="EMBL" id="JAOSIW010000007">
    <property type="protein sequence ID" value="MDO8054495.1"/>
    <property type="molecule type" value="Genomic_DNA"/>
</dbReference>
<protein>
    <recommendedName>
        <fullName evidence="11">CDP-diacylglycerol--glycerol-3-phosphate 3-phosphatidyltransferase</fullName>
        <ecNumber evidence="11">2.7.8.5</ecNumber>
    </recommendedName>
</protein>
<organism evidence="14 15">
    <name type="scientific">Candidatus Phytoplasma australasiaticum subsp. australasiaticum</name>
    <dbReference type="NCBI Taxonomy" id="2832407"/>
    <lineage>
        <taxon>Bacteria</taxon>
        <taxon>Bacillati</taxon>
        <taxon>Mycoplasmatota</taxon>
        <taxon>Mollicutes</taxon>
        <taxon>Acholeplasmatales</taxon>
        <taxon>Acholeplasmataceae</taxon>
        <taxon>Candidatus Phytoplasma</taxon>
        <taxon>16SrII (Peanut WB group)</taxon>
        <taxon>Candidatus Phytoplasma australasiaticum</taxon>
    </lineage>
</organism>
<feature type="transmembrane region" description="Helical" evidence="13">
    <location>
        <begin position="12"/>
        <end position="29"/>
    </location>
</feature>
<evidence type="ECO:0000256" key="3">
    <source>
        <dbReference type="ARBA" id="ARBA00022516"/>
    </source>
</evidence>
<dbReference type="EC" id="2.7.8.5" evidence="11"/>
<keyword evidence="5 13" id="KW-0812">Transmembrane</keyword>
<feature type="transmembrane region" description="Helical" evidence="13">
    <location>
        <begin position="180"/>
        <end position="204"/>
    </location>
</feature>
<dbReference type="GO" id="GO:0008444">
    <property type="term" value="F:CDP-diacylglycerol-glycerol-3-phosphate 3-phosphatidyltransferase activity"/>
    <property type="evidence" value="ECO:0007669"/>
    <property type="project" value="UniProtKB-UniRule"/>
</dbReference>
<keyword evidence="3" id="KW-0444">Lipid biosynthesis</keyword>
<evidence type="ECO:0000256" key="13">
    <source>
        <dbReference type="SAM" id="Phobius"/>
    </source>
</evidence>
<keyword evidence="10" id="KW-1208">Phospholipid metabolism</keyword>
<comment type="caution">
    <text evidence="14">The sequence shown here is derived from an EMBL/GenBank/DDBJ whole genome shotgun (WGS) entry which is preliminary data.</text>
</comment>
<evidence type="ECO:0000256" key="8">
    <source>
        <dbReference type="ARBA" id="ARBA00023136"/>
    </source>
</evidence>
<dbReference type="InterPro" id="IPR050324">
    <property type="entry name" value="CDP-alcohol_PTase-I"/>
</dbReference>
<evidence type="ECO:0000256" key="12">
    <source>
        <dbReference type="RuleBase" id="RU003750"/>
    </source>
</evidence>
<dbReference type="Gene3D" id="1.20.120.1760">
    <property type="match status" value="1"/>
</dbReference>
<dbReference type="PANTHER" id="PTHR14269">
    <property type="entry name" value="CDP-DIACYLGLYCEROL--GLYCEROL-3-PHOSPHATE 3-PHOSPHATIDYLTRANSFERASE-RELATED"/>
    <property type="match status" value="1"/>
</dbReference>